<proteinExistence type="predicted"/>
<sequence length="136" mass="15320">MTIKPVLAVFAGFISWWAAFYGSTAIFAAVWPALIEAGRPAIQENDWSHITTPMLLLLLIMYLWVNPIAGWVTVRISGNRKLAWITIIPLFAYAAWAHFYNLWGLLPDWYNLIVPVIIPPLVYAGGLLVKPEKQLA</sequence>
<dbReference type="EMBL" id="NVUL01000002">
    <property type="protein sequence ID" value="PCI82125.1"/>
    <property type="molecule type" value="Genomic_DNA"/>
</dbReference>
<feature type="transmembrane region" description="Helical" evidence="1">
    <location>
        <begin position="81"/>
        <end position="103"/>
    </location>
</feature>
<evidence type="ECO:0000313" key="3">
    <source>
        <dbReference type="Proteomes" id="UP000218767"/>
    </source>
</evidence>
<feature type="transmembrane region" description="Helical" evidence="1">
    <location>
        <begin position="54"/>
        <end position="74"/>
    </location>
</feature>
<feature type="transmembrane region" description="Helical" evidence="1">
    <location>
        <begin position="109"/>
        <end position="129"/>
    </location>
</feature>
<evidence type="ECO:0000256" key="1">
    <source>
        <dbReference type="SAM" id="Phobius"/>
    </source>
</evidence>
<keyword evidence="1" id="KW-0472">Membrane</keyword>
<accession>A0A2A4XJE3</accession>
<comment type="caution">
    <text evidence="2">The sequence shown here is derived from an EMBL/GenBank/DDBJ whole genome shotgun (WGS) entry which is preliminary data.</text>
</comment>
<gene>
    <name evidence="2" type="ORF">COB20_00525</name>
</gene>
<keyword evidence="1" id="KW-1133">Transmembrane helix</keyword>
<organism evidence="2 3">
    <name type="scientific">SAR86 cluster bacterium</name>
    <dbReference type="NCBI Taxonomy" id="2030880"/>
    <lineage>
        <taxon>Bacteria</taxon>
        <taxon>Pseudomonadati</taxon>
        <taxon>Pseudomonadota</taxon>
        <taxon>Gammaproteobacteria</taxon>
        <taxon>SAR86 cluster</taxon>
    </lineage>
</organism>
<name>A0A2A4XJE3_9GAMM</name>
<evidence type="ECO:0000313" key="2">
    <source>
        <dbReference type="EMBL" id="PCI82125.1"/>
    </source>
</evidence>
<dbReference type="AlphaFoldDB" id="A0A2A4XJE3"/>
<keyword evidence="1" id="KW-0812">Transmembrane</keyword>
<protein>
    <submittedName>
        <fullName evidence="2">Uncharacterized protein</fullName>
    </submittedName>
</protein>
<dbReference type="Proteomes" id="UP000218767">
    <property type="component" value="Unassembled WGS sequence"/>
</dbReference>
<feature type="transmembrane region" description="Helical" evidence="1">
    <location>
        <begin position="7"/>
        <end position="34"/>
    </location>
</feature>
<reference evidence="3" key="1">
    <citation type="submission" date="2017-08" db="EMBL/GenBank/DDBJ databases">
        <title>A dynamic microbial community with high functional redundancy inhabits the cold, oxic subseafloor aquifer.</title>
        <authorList>
            <person name="Tully B.J."/>
            <person name="Wheat C.G."/>
            <person name="Glazer B.T."/>
            <person name="Huber J.A."/>
        </authorList>
    </citation>
    <scope>NUCLEOTIDE SEQUENCE [LARGE SCALE GENOMIC DNA]</scope>
</reference>